<accession>A0A9W8CT20</accession>
<dbReference type="PANTHER" id="PTHR33119:SF1">
    <property type="entry name" value="FE2OG DIOXYGENASE DOMAIN-CONTAINING PROTEIN"/>
    <property type="match status" value="1"/>
</dbReference>
<organism evidence="3 4">
    <name type="scientific">Coemansia erecta</name>
    <dbReference type="NCBI Taxonomy" id="147472"/>
    <lineage>
        <taxon>Eukaryota</taxon>
        <taxon>Fungi</taxon>
        <taxon>Fungi incertae sedis</taxon>
        <taxon>Zoopagomycota</taxon>
        <taxon>Kickxellomycotina</taxon>
        <taxon>Kickxellomycetes</taxon>
        <taxon>Kickxellales</taxon>
        <taxon>Kickxellaceae</taxon>
        <taxon>Coemansia</taxon>
    </lineage>
</organism>
<feature type="domain" description="DUF4246" evidence="2">
    <location>
        <begin position="77"/>
        <end position="380"/>
    </location>
</feature>
<protein>
    <recommendedName>
        <fullName evidence="2">DUF4246 domain-containing protein</fullName>
    </recommendedName>
</protein>
<dbReference type="AlphaFoldDB" id="A0A9W8CT20"/>
<dbReference type="InterPro" id="IPR025340">
    <property type="entry name" value="DUF4246"/>
</dbReference>
<dbReference type="OrthoDB" id="415532at2759"/>
<dbReference type="InterPro" id="IPR049192">
    <property type="entry name" value="DUF4246_C"/>
</dbReference>
<feature type="region of interest" description="Disordered" evidence="1">
    <location>
        <begin position="141"/>
        <end position="164"/>
    </location>
</feature>
<reference evidence="3" key="1">
    <citation type="submission" date="2022-07" db="EMBL/GenBank/DDBJ databases">
        <title>Phylogenomic reconstructions and comparative analyses of Kickxellomycotina fungi.</title>
        <authorList>
            <person name="Reynolds N.K."/>
            <person name="Stajich J.E."/>
            <person name="Barry K."/>
            <person name="Grigoriev I.V."/>
            <person name="Crous P."/>
            <person name="Smith M.E."/>
        </authorList>
    </citation>
    <scope>NUCLEOTIDE SEQUENCE</scope>
    <source>
        <strain evidence="3">NBRC 32514</strain>
    </source>
</reference>
<evidence type="ECO:0000259" key="2">
    <source>
        <dbReference type="Pfam" id="PF14033"/>
    </source>
</evidence>
<dbReference type="PANTHER" id="PTHR33119">
    <property type="entry name" value="IFI3P"/>
    <property type="match status" value="1"/>
</dbReference>
<evidence type="ECO:0000313" key="3">
    <source>
        <dbReference type="EMBL" id="KAJ1722412.1"/>
    </source>
</evidence>
<evidence type="ECO:0000256" key="1">
    <source>
        <dbReference type="SAM" id="MobiDB-lite"/>
    </source>
</evidence>
<keyword evidence="4" id="KW-1185">Reference proteome</keyword>
<sequence length="466" mass="53353">MQVKAYTKLEPSPDTPAARLTPLYNAYNVAWKTKWEVTIIEHSARIRSEPGWAQKLDDKSAVQEWLSRLGISDLTQEHVDYLLAELRYYARLQRANAASGAMLSTVDMVWTMGISDSDPLAQDFKHHVVSMLEGDCLSHQDWSHSAGPQSTPRPIADHSPNHRTRHLVSPSLYTLRFNMTRLLDQPATSPAGAFDLCSYSCMPGSHAAWKQAVRELNQRMSGDSSFVPISEEYLDKLDPEERHWLPADIYVNDDGSVAFKSYINNLHPGRFPEAYRFIAGVIARCLPALEQVLTDWAHLRNLRMPYDWETSVCETVPHPKDSHGVVDDPEFDYDDEEDQWYAGLVETMPTPDVFSEPSRPLVPYSLRNKDLQVVVKMDNVYPSVRVVSTSIVPPQQKEWWVDEVKHSPLMRHLPLFAQEEITTNVEMLMPFDQASAIREMLDEKLLVDHNRFNSWSSPYDPTRFNL</sequence>
<proteinExistence type="predicted"/>
<comment type="caution">
    <text evidence="3">The sequence shown here is derived from an EMBL/GenBank/DDBJ whole genome shotgun (WGS) entry which is preliminary data.</text>
</comment>
<dbReference type="EMBL" id="JANBOJ010000113">
    <property type="protein sequence ID" value="KAJ1722412.1"/>
    <property type="molecule type" value="Genomic_DNA"/>
</dbReference>
<evidence type="ECO:0000313" key="4">
    <source>
        <dbReference type="Proteomes" id="UP001149813"/>
    </source>
</evidence>
<name>A0A9W8CT20_9FUNG</name>
<dbReference type="Proteomes" id="UP001149813">
    <property type="component" value="Unassembled WGS sequence"/>
</dbReference>
<gene>
    <name evidence="3" type="ORF">LPJ53_003171</name>
</gene>
<dbReference type="Pfam" id="PF14033">
    <property type="entry name" value="DUF4246"/>
    <property type="match status" value="1"/>
</dbReference>